<evidence type="ECO:0000259" key="1">
    <source>
        <dbReference type="Pfam" id="PF13556"/>
    </source>
</evidence>
<dbReference type="RefSeq" id="WP_241433625.1">
    <property type="nucleotide sequence ID" value="NZ_AODF01000027.1"/>
</dbReference>
<reference evidence="2 3" key="1">
    <citation type="journal article" date="2014" name="Int. J. Syst. Evol. Microbiol.">
        <title>Listeria floridensis sp. nov., Listeria aquatica sp. nov., Listeria cornellensis sp. nov., Listeria riparia sp. nov. and Listeria grandensis sp. nov., from agricultural and natural environments.</title>
        <authorList>
            <person name="den Bakker H.C."/>
            <person name="Warchocki S."/>
            <person name="Wright E.M."/>
            <person name="Allred A.F."/>
            <person name="Ahlstrom C."/>
            <person name="Manuel C.S."/>
            <person name="Stasiewicz M.J."/>
            <person name="Burrell A."/>
            <person name="Roof S."/>
            <person name="Strawn L."/>
            <person name="Fortes E.D."/>
            <person name="Nightingale K.K."/>
            <person name="Kephart D."/>
            <person name="Wiedmann M."/>
        </authorList>
    </citation>
    <scope>NUCLEOTIDE SEQUENCE [LARGE SCALE GENOMIC DNA]</scope>
    <source>
        <strain evidence="2 3">FSL S10-1187</strain>
    </source>
</reference>
<organism evidence="2 3">
    <name type="scientific">Listeria floridensis FSL S10-1187</name>
    <dbReference type="NCBI Taxonomy" id="1265817"/>
    <lineage>
        <taxon>Bacteria</taxon>
        <taxon>Bacillati</taxon>
        <taxon>Bacillota</taxon>
        <taxon>Bacilli</taxon>
        <taxon>Bacillales</taxon>
        <taxon>Listeriaceae</taxon>
        <taxon>Listeria</taxon>
    </lineage>
</organism>
<protein>
    <recommendedName>
        <fullName evidence="1">PucR C-terminal helix-turn-helix domain-containing protein</fullName>
    </recommendedName>
</protein>
<dbReference type="InterPro" id="IPR051448">
    <property type="entry name" value="CdaR-like_regulators"/>
</dbReference>
<comment type="caution">
    <text evidence="2">The sequence shown here is derived from an EMBL/GenBank/DDBJ whole genome shotgun (WGS) entry which is preliminary data.</text>
</comment>
<dbReference type="InterPro" id="IPR009057">
    <property type="entry name" value="Homeodomain-like_sf"/>
</dbReference>
<dbReference type="SUPFAM" id="SSF46689">
    <property type="entry name" value="Homeodomain-like"/>
    <property type="match status" value="1"/>
</dbReference>
<dbReference type="Proteomes" id="UP000019249">
    <property type="component" value="Unassembled WGS sequence"/>
</dbReference>
<proteinExistence type="predicted"/>
<dbReference type="InterPro" id="IPR025736">
    <property type="entry name" value="PucR_C-HTH_dom"/>
</dbReference>
<evidence type="ECO:0000313" key="2">
    <source>
        <dbReference type="EMBL" id="EUJ28858.1"/>
    </source>
</evidence>
<dbReference type="PANTHER" id="PTHR33744">
    <property type="entry name" value="CARBOHYDRATE DIACID REGULATOR"/>
    <property type="match status" value="1"/>
</dbReference>
<dbReference type="Gene3D" id="1.10.10.2840">
    <property type="entry name" value="PucR C-terminal helix-turn-helix domain"/>
    <property type="match status" value="1"/>
</dbReference>
<feature type="domain" description="PucR C-terminal helix-turn-helix" evidence="1">
    <location>
        <begin position="205"/>
        <end position="255"/>
    </location>
</feature>
<gene>
    <name evidence="2" type="ORF">MFLO_11959</name>
</gene>
<dbReference type="Pfam" id="PF13556">
    <property type="entry name" value="HTH_30"/>
    <property type="match status" value="1"/>
</dbReference>
<name>A0ABN0RDP3_9LIST</name>
<dbReference type="PANTHER" id="PTHR33744:SF15">
    <property type="entry name" value="CARBOHYDRATE DIACID REGULATOR"/>
    <property type="match status" value="1"/>
</dbReference>
<accession>A0ABN0RDP3</accession>
<dbReference type="InterPro" id="IPR042070">
    <property type="entry name" value="PucR_C-HTH_sf"/>
</dbReference>
<keyword evidence="3" id="KW-1185">Reference proteome</keyword>
<dbReference type="EMBL" id="AODF01000027">
    <property type="protein sequence ID" value="EUJ28858.1"/>
    <property type="molecule type" value="Genomic_DNA"/>
</dbReference>
<sequence>MKRLIISPFPKKNVPAPERELLELLFDTPELHFRSEQETFWYELLFGEKNTAPAFTSKGSIRIIQFNIQQADYPEETYSEWKTALLSFFNSDSILLELSRSYGLIIEPLSDSMLGEAELEAVADTLFSDFFLPVKFFMGLFHSKNPKLRAIFEEERALFDLSSERPIETVETASLAPLASSLKNSPIAAELVQLFIDDETLKPLIETLYKNQGNISLTAKDLYMHRNSIQYRLDKFQEQTNLSLRKPSGLLFAYLCTRIA</sequence>
<evidence type="ECO:0000313" key="3">
    <source>
        <dbReference type="Proteomes" id="UP000019249"/>
    </source>
</evidence>